<dbReference type="NCBIfam" id="TIGR01898">
    <property type="entry name" value="cas_TM1791_cmr6"/>
    <property type="match status" value="1"/>
</dbReference>
<dbReference type="RefSeq" id="WP_090168858.1">
    <property type="nucleotide sequence ID" value="NZ_FOFB01000012.1"/>
</dbReference>
<dbReference type="InParanoid" id="A0A1H9HCF6"/>
<organism evidence="4 5">
    <name type="scientific">Neolewinella agarilytica</name>
    <dbReference type="NCBI Taxonomy" id="478744"/>
    <lineage>
        <taxon>Bacteria</taxon>
        <taxon>Pseudomonadati</taxon>
        <taxon>Bacteroidota</taxon>
        <taxon>Saprospiria</taxon>
        <taxon>Saprospirales</taxon>
        <taxon>Lewinellaceae</taxon>
        <taxon>Neolewinella</taxon>
    </lineage>
</organism>
<dbReference type="STRING" id="478744.SAMN05444359_112102"/>
<feature type="compositionally biased region" description="Basic and acidic residues" evidence="2">
    <location>
        <begin position="40"/>
        <end position="56"/>
    </location>
</feature>
<dbReference type="PANTHER" id="PTHR39965">
    <property type="entry name" value="CRISPR SYSTEM CMR SUBUNIT CMR6"/>
    <property type="match status" value="1"/>
</dbReference>
<dbReference type="PANTHER" id="PTHR39965:SF1">
    <property type="entry name" value="CRISPR SYSTEM CMR SUBUNIT CMR6"/>
    <property type="match status" value="1"/>
</dbReference>
<dbReference type="InterPro" id="IPR005537">
    <property type="entry name" value="RAMP_III_fam"/>
</dbReference>
<sequence>MNQTTNPGLLYSRFYFDDQYDEVLDQASWLKTLEQRHEAAEDVKEKEHEEREERNRQWAKKKNKQFTPKDFRRATFRTPRIGGFSQKYLLDPPDKKRQPTEFKAYNNHFSLRNHQLFTTRLTNEASKQNREVYRGRQASGFELTTTYPGLLVGLGYSHAVSAEQALNAGFSFDHTTGLPVIPGATVKGILRSVFPQRDHDRATDAKPEKKDWYRNTAKAKIAWLQQALTGIVGKERSDKLDLKVLEAELFDSRSTPLAQPIFHDALVVAASGDLFGPDNITPHVHYAEGENVPPDRYKNPTPISMLKVMPGVSFSFAFRLPDQLTQPDKDGKVALSLTAEEIRRLFQAILLEYGVGAKSRLNYGRFVEETIDFPSAEKLDADLATFRNFETEAFRSATITDKRSNRQQNQAKGNDRERRRDEREDPKLRAIRREAEQRKREAEEQKNKQPKVTGKTVVLTYEGKFGKWHSFKVSGQTQKLTLKSKAVMALAPLEKGKQYHAVVTARDSGLPGSPVIGVEFIAE</sequence>
<dbReference type="OrthoDB" id="9813956at2"/>
<dbReference type="Pfam" id="PF03787">
    <property type="entry name" value="RAMPs"/>
    <property type="match status" value="1"/>
</dbReference>
<evidence type="ECO:0000259" key="3">
    <source>
        <dbReference type="Pfam" id="PF03787"/>
    </source>
</evidence>
<gene>
    <name evidence="4" type="ORF">SAMN05444359_112102</name>
</gene>
<evidence type="ECO:0000256" key="1">
    <source>
        <dbReference type="ARBA" id="ARBA00023118"/>
    </source>
</evidence>
<accession>A0A1H9HCF6</accession>
<feature type="region of interest" description="Disordered" evidence="2">
    <location>
        <begin position="40"/>
        <end position="72"/>
    </location>
</feature>
<evidence type="ECO:0000313" key="4">
    <source>
        <dbReference type="EMBL" id="SEQ59967.1"/>
    </source>
</evidence>
<feature type="domain" description="CRISPR type III-associated protein" evidence="3">
    <location>
        <begin position="143"/>
        <end position="366"/>
    </location>
</feature>
<dbReference type="InterPro" id="IPR010172">
    <property type="entry name" value="CRISPR-assoc_prot_TM1791"/>
</dbReference>
<reference evidence="5" key="1">
    <citation type="submission" date="2016-10" db="EMBL/GenBank/DDBJ databases">
        <authorList>
            <person name="Varghese N."/>
            <person name="Submissions S."/>
        </authorList>
    </citation>
    <scope>NUCLEOTIDE SEQUENCE [LARGE SCALE GENOMIC DNA]</scope>
    <source>
        <strain evidence="5">DSM 24740</strain>
    </source>
</reference>
<name>A0A1H9HCF6_9BACT</name>
<evidence type="ECO:0000256" key="2">
    <source>
        <dbReference type="SAM" id="MobiDB-lite"/>
    </source>
</evidence>
<dbReference type="EMBL" id="FOFB01000012">
    <property type="protein sequence ID" value="SEQ59967.1"/>
    <property type="molecule type" value="Genomic_DNA"/>
</dbReference>
<protein>
    <submittedName>
        <fullName evidence="4">CRISPR type III-B/RAMP module RAMP protein Cmr6</fullName>
    </submittedName>
</protein>
<dbReference type="Proteomes" id="UP000199021">
    <property type="component" value="Unassembled WGS sequence"/>
</dbReference>
<keyword evidence="1" id="KW-0051">Antiviral defense</keyword>
<keyword evidence="5" id="KW-1185">Reference proteome</keyword>
<proteinExistence type="predicted"/>
<evidence type="ECO:0000313" key="5">
    <source>
        <dbReference type="Proteomes" id="UP000199021"/>
    </source>
</evidence>
<dbReference type="GO" id="GO:0051607">
    <property type="term" value="P:defense response to virus"/>
    <property type="evidence" value="ECO:0007669"/>
    <property type="project" value="UniProtKB-KW"/>
</dbReference>
<dbReference type="AlphaFoldDB" id="A0A1H9HCF6"/>
<feature type="compositionally biased region" description="Basic and acidic residues" evidence="2">
    <location>
        <begin position="413"/>
        <end position="430"/>
    </location>
</feature>
<feature type="region of interest" description="Disordered" evidence="2">
    <location>
        <begin position="397"/>
        <end position="430"/>
    </location>
</feature>